<evidence type="ECO:0000313" key="10">
    <source>
        <dbReference type="EMBL" id="MVQ29792.1"/>
    </source>
</evidence>
<evidence type="ECO:0000256" key="9">
    <source>
        <dbReference type="ARBA" id="ARBA00023136"/>
    </source>
</evidence>
<dbReference type="GO" id="GO:0016757">
    <property type="term" value="F:glycosyltransferase activity"/>
    <property type="evidence" value="ECO:0007669"/>
    <property type="project" value="UniProtKB-KW"/>
</dbReference>
<evidence type="ECO:0000256" key="7">
    <source>
        <dbReference type="ARBA" id="ARBA00022692"/>
    </source>
</evidence>
<evidence type="ECO:0000256" key="6">
    <source>
        <dbReference type="ARBA" id="ARBA00022679"/>
    </source>
</evidence>
<comment type="similarity">
    <text evidence="4">Belongs to the glycosyltransferase 2 family.</text>
</comment>
<dbReference type="Gene3D" id="3.90.550.10">
    <property type="entry name" value="Spore Coat Polysaccharide Biosynthesis Protein SpsA, Chain A"/>
    <property type="match status" value="1"/>
</dbReference>
<dbReference type="GO" id="GO:0016020">
    <property type="term" value="C:membrane"/>
    <property type="evidence" value="ECO:0007669"/>
    <property type="project" value="UniProtKB-SubCell"/>
</dbReference>
<keyword evidence="5" id="KW-0328">Glycosyltransferase</keyword>
<evidence type="ECO:0000256" key="8">
    <source>
        <dbReference type="ARBA" id="ARBA00022989"/>
    </source>
</evidence>
<organism evidence="10 11">
    <name type="scientific">Ramlibacter pinisoli</name>
    <dbReference type="NCBI Taxonomy" id="2682844"/>
    <lineage>
        <taxon>Bacteria</taxon>
        <taxon>Pseudomonadati</taxon>
        <taxon>Pseudomonadota</taxon>
        <taxon>Betaproteobacteria</taxon>
        <taxon>Burkholderiales</taxon>
        <taxon>Comamonadaceae</taxon>
        <taxon>Ramlibacter</taxon>
    </lineage>
</organism>
<gene>
    <name evidence="10" type="ORF">GON04_10055</name>
</gene>
<dbReference type="Pfam" id="PF13506">
    <property type="entry name" value="Glyco_transf_21"/>
    <property type="match status" value="1"/>
</dbReference>
<proteinExistence type="inferred from homology"/>
<dbReference type="PANTHER" id="PTHR43179">
    <property type="entry name" value="RHAMNOSYLTRANSFERASE WBBL"/>
    <property type="match status" value="1"/>
</dbReference>
<dbReference type="InterPro" id="IPR025993">
    <property type="entry name" value="Ceramide_glucosylTrfase"/>
</dbReference>
<dbReference type="EMBL" id="WSEL01000003">
    <property type="protein sequence ID" value="MVQ29792.1"/>
    <property type="molecule type" value="Genomic_DNA"/>
</dbReference>
<evidence type="ECO:0000256" key="3">
    <source>
        <dbReference type="ARBA" id="ARBA00004991"/>
    </source>
</evidence>
<comment type="pathway">
    <text evidence="2">Lipid metabolism; sphingolipid metabolism.</text>
</comment>
<keyword evidence="9" id="KW-0472">Membrane</keyword>
<keyword evidence="6 10" id="KW-0808">Transferase</keyword>
<reference evidence="10 11" key="1">
    <citation type="submission" date="2019-12" db="EMBL/GenBank/DDBJ databases">
        <authorList>
            <person name="Huq M.A."/>
        </authorList>
    </citation>
    <scope>NUCLEOTIDE SEQUENCE [LARGE SCALE GENOMIC DNA]</scope>
    <source>
        <strain evidence="10 11">MAH-25</strain>
    </source>
</reference>
<evidence type="ECO:0000256" key="2">
    <source>
        <dbReference type="ARBA" id="ARBA00004760"/>
    </source>
</evidence>
<evidence type="ECO:0000313" key="11">
    <source>
        <dbReference type="Proteomes" id="UP000469385"/>
    </source>
</evidence>
<dbReference type="PANTHER" id="PTHR43179:SF12">
    <property type="entry name" value="GALACTOFURANOSYLTRANSFERASE GLFT2"/>
    <property type="match status" value="1"/>
</dbReference>
<comment type="caution">
    <text evidence="10">The sequence shown here is derived from an EMBL/GenBank/DDBJ whole genome shotgun (WGS) entry which is preliminary data.</text>
</comment>
<sequence length="233" mass="26309">MRPLLEQLDRWCPGVVNRIVLTVNLPEPGISTEGIGLPVVRIDNSQPLGFGANHNQAFRHCRTPWFLVLNPDIRLDVDAVSALLALAADDTGLLAPRVHEPGKAEAEPYRTLPTPAELLRRRLPGHRPPAAPDWVAGMFMLLRRDAFEAVQGFDERYYMYCEDVDLCARLRLAGWQVRSIPSVVVRHEAQRASQSSLRPLVWHVASLARLWSSLAFWRYAALLRRVENRNAAL</sequence>
<dbReference type="InterPro" id="IPR029044">
    <property type="entry name" value="Nucleotide-diphossugar_trans"/>
</dbReference>
<keyword evidence="8" id="KW-1133">Transmembrane helix</keyword>
<keyword evidence="7" id="KW-0812">Transmembrane</keyword>
<protein>
    <submittedName>
        <fullName evidence="10">Glycosyltransferase</fullName>
    </submittedName>
</protein>
<comment type="subcellular location">
    <subcellularLocation>
        <location evidence="1">Membrane</location>
        <topology evidence="1">Multi-pass membrane protein</topology>
    </subcellularLocation>
</comment>
<evidence type="ECO:0000256" key="5">
    <source>
        <dbReference type="ARBA" id="ARBA00022676"/>
    </source>
</evidence>
<comment type="pathway">
    <text evidence="3">Sphingolipid metabolism.</text>
</comment>
<dbReference type="Proteomes" id="UP000469385">
    <property type="component" value="Unassembled WGS sequence"/>
</dbReference>
<dbReference type="SUPFAM" id="SSF53448">
    <property type="entry name" value="Nucleotide-diphospho-sugar transferases"/>
    <property type="match status" value="1"/>
</dbReference>
<dbReference type="AlphaFoldDB" id="A0A6N8IST3"/>
<name>A0A6N8IST3_9BURK</name>
<keyword evidence="11" id="KW-1185">Reference proteome</keyword>
<evidence type="ECO:0000256" key="4">
    <source>
        <dbReference type="ARBA" id="ARBA00006739"/>
    </source>
</evidence>
<accession>A0A6N8IST3</accession>
<evidence type="ECO:0000256" key="1">
    <source>
        <dbReference type="ARBA" id="ARBA00004141"/>
    </source>
</evidence>